<evidence type="ECO:0000313" key="10">
    <source>
        <dbReference type="EMBL" id="CAE07380.1"/>
    </source>
</evidence>
<keyword evidence="11" id="KW-1185">Reference proteome</keyword>
<keyword evidence="5" id="KW-0238">DNA-binding</keyword>
<dbReference type="Pfam" id="PF01475">
    <property type="entry name" value="FUR"/>
    <property type="match status" value="1"/>
</dbReference>
<keyword evidence="3 7" id="KW-0862">Zinc</keyword>
<comment type="cofactor">
    <cofactor evidence="8">
        <name>Mn(2+)</name>
        <dbReference type="ChEBI" id="CHEBI:29035"/>
    </cofactor>
    <cofactor evidence="8">
        <name>Fe(2+)</name>
        <dbReference type="ChEBI" id="CHEBI:29033"/>
    </cofactor>
    <text evidence="8">Binds 1 Mn(2+) or Fe(2+) ion per subunit.</text>
</comment>
<keyword evidence="7" id="KW-0479">Metal-binding</keyword>
<dbReference type="GO" id="GO:0003700">
    <property type="term" value="F:DNA-binding transcription factor activity"/>
    <property type="evidence" value="ECO:0007669"/>
    <property type="project" value="InterPro"/>
</dbReference>
<keyword evidence="6" id="KW-0804">Transcription</keyword>
<evidence type="ECO:0000256" key="8">
    <source>
        <dbReference type="PIRSR" id="PIRSR602481-2"/>
    </source>
</evidence>
<evidence type="ECO:0000256" key="9">
    <source>
        <dbReference type="SAM" id="MobiDB-lite"/>
    </source>
</evidence>
<dbReference type="PANTHER" id="PTHR33202:SF19">
    <property type="entry name" value="FERRIC UPTAKE REGULATION PROTEIN"/>
    <property type="match status" value="1"/>
</dbReference>
<feature type="region of interest" description="Disordered" evidence="9">
    <location>
        <begin position="1"/>
        <end position="23"/>
    </location>
</feature>
<keyword evidence="2" id="KW-0678">Repressor</keyword>
<keyword evidence="4" id="KW-0805">Transcription regulation</keyword>
<dbReference type="EMBL" id="BX569691">
    <property type="protein sequence ID" value="CAE07380.1"/>
    <property type="molecule type" value="Genomic_DNA"/>
</dbReference>
<feature type="binding site" evidence="7">
    <location>
        <position position="106"/>
    </location>
    <ligand>
        <name>Zn(2+)</name>
        <dbReference type="ChEBI" id="CHEBI:29105"/>
    </ligand>
</feature>
<dbReference type="InterPro" id="IPR002481">
    <property type="entry name" value="FUR"/>
</dbReference>
<dbReference type="Gene3D" id="1.10.10.10">
    <property type="entry name" value="Winged helix-like DNA-binding domain superfamily/Winged helix DNA-binding domain"/>
    <property type="match status" value="1"/>
</dbReference>
<evidence type="ECO:0000256" key="6">
    <source>
        <dbReference type="ARBA" id="ARBA00023163"/>
    </source>
</evidence>
<dbReference type="GO" id="GO:0045892">
    <property type="term" value="P:negative regulation of DNA-templated transcription"/>
    <property type="evidence" value="ECO:0007669"/>
    <property type="project" value="TreeGrafter"/>
</dbReference>
<dbReference type="GO" id="GO:0000976">
    <property type="term" value="F:transcription cis-regulatory region binding"/>
    <property type="evidence" value="ECO:0007669"/>
    <property type="project" value="TreeGrafter"/>
</dbReference>
<dbReference type="Gene3D" id="3.30.1490.190">
    <property type="match status" value="1"/>
</dbReference>
<dbReference type="InterPro" id="IPR043135">
    <property type="entry name" value="Fur_C"/>
</dbReference>
<feature type="binding site" evidence="7">
    <location>
        <position position="146"/>
    </location>
    <ligand>
        <name>Zn(2+)</name>
        <dbReference type="ChEBI" id="CHEBI:29105"/>
    </ligand>
</feature>
<keyword evidence="8" id="KW-0408">Iron</keyword>
<gene>
    <name evidence="10" type="primary">fur</name>
    <name evidence="10" type="ordered locus">SYNW0865</name>
</gene>
<evidence type="ECO:0000256" key="5">
    <source>
        <dbReference type="ARBA" id="ARBA00023125"/>
    </source>
</evidence>
<dbReference type="InterPro" id="IPR036388">
    <property type="entry name" value="WH-like_DNA-bd_sf"/>
</dbReference>
<dbReference type="PANTHER" id="PTHR33202">
    <property type="entry name" value="ZINC UPTAKE REGULATION PROTEIN"/>
    <property type="match status" value="1"/>
</dbReference>
<evidence type="ECO:0000256" key="2">
    <source>
        <dbReference type="ARBA" id="ARBA00022491"/>
    </source>
</evidence>
<comment type="cofactor">
    <cofactor evidence="7">
        <name>Zn(2+)</name>
        <dbReference type="ChEBI" id="CHEBI:29105"/>
    </cofactor>
    <text evidence="7">Binds 1 zinc ion per subunit.</text>
</comment>
<dbReference type="Proteomes" id="UP000001422">
    <property type="component" value="Chromosome"/>
</dbReference>
<protein>
    <submittedName>
        <fullName evidence="10">Ferric uptake regulator family</fullName>
    </submittedName>
</protein>
<accession>Q7U7W5</accession>
<name>Q7U7W5_PARMW</name>
<dbReference type="HOGENOM" id="CLU_096072_3_1_3"/>
<dbReference type="GO" id="GO:1900376">
    <property type="term" value="P:regulation of secondary metabolite biosynthetic process"/>
    <property type="evidence" value="ECO:0007669"/>
    <property type="project" value="TreeGrafter"/>
</dbReference>
<sequence length="151" mass="16837">MSLPSPSAPADGSLQQGLHQDGRRLTPQRKRVLELFEHRGSGCHLSAEEVHQQLASLQLKVSLATVYRTLRLLADMGFLQELELSEGGRRFELAHGDHRDHHHLVCIRCGRTEEFESEPVLMAGADAAQQFGFKLIESSLNVRALCPNCQD</sequence>
<dbReference type="InterPro" id="IPR036390">
    <property type="entry name" value="WH_DNA-bd_sf"/>
</dbReference>
<dbReference type="AlphaFoldDB" id="Q7U7W5"/>
<evidence type="ECO:0000313" key="11">
    <source>
        <dbReference type="Proteomes" id="UP000001422"/>
    </source>
</evidence>
<feature type="binding site" evidence="7">
    <location>
        <position position="109"/>
    </location>
    <ligand>
        <name>Zn(2+)</name>
        <dbReference type="ChEBI" id="CHEBI:29105"/>
    </ligand>
</feature>
<dbReference type="GO" id="GO:0008270">
    <property type="term" value="F:zinc ion binding"/>
    <property type="evidence" value="ECO:0007669"/>
    <property type="project" value="TreeGrafter"/>
</dbReference>
<comment type="similarity">
    <text evidence="1">Belongs to the Fur family.</text>
</comment>
<dbReference type="CDD" id="cd07153">
    <property type="entry name" value="Fur_like"/>
    <property type="match status" value="1"/>
</dbReference>
<evidence type="ECO:0000256" key="3">
    <source>
        <dbReference type="ARBA" id="ARBA00022833"/>
    </source>
</evidence>
<dbReference type="KEGG" id="syw:SYNW0865"/>
<evidence type="ECO:0000256" key="1">
    <source>
        <dbReference type="ARBA" id="ARBA00007957"/>
    </source>
</evidence>
<dbReference type="eggNOG" id="COG0735">
    <property type="taxonomic scope" value="Bacteria"/>
</dbReference>
<evidence type="ECO:0000256" key="7">
    <source>
        <dbReference type="PIRSR" id="PIRSR602481-1"/>
    </source>
</evidence>
<proteinExistence type="inferred from homology"/>
<dbReference type="SUPFAM" id="SSF46785">
    <property type="entry name" value="Winged helix' DNA-binding domain"/>
    <property type="match status" value="1"/>
</dbReference>
<reference evidence="10 11" key="1">
    <citation type="journal article" date="2003" name="Nature">
        <title>The genome of a motile marine Synechococcus.</title>
        <authorList>
            <person name="Palenik B."/>
            <person name="Brahamsha B."/>
            <person name="Larimer F."/>
            <person name="Land M."/>
            <person name="Hauser L."/>
            <person name="Chain P."/>
            <person name="Lamerdin J."/>
            <person name="Regala W."/>
            <person name="Allen E.A."/>
            <person name="McCarren J."/>
            <person name="Paulsen I."/>
            <person name="Dufresne A."/>
            <person name="Partensky F."/>
            <person name="Webb E."/>
            <person name="Waterbury J."/>
        </authorList>
    </citation>
    <scope>NUCLEOTIDE SEQUENCE [LARGE SCALE GENOMIC DNA]</scope>
    <source>
        <strain evidence="10 11">WH8102</strain>
    </source>
</reference>
<dbReference type="STRING" id="84588.SYNW0865"/>
<organism evidence="10 11">
    <name type="scientific">Parasynechococcus marenigrum (strain WH8102)</name>
    <dbReference type="NCBI Taxonomy" id="84588"/>
    <lineage>
        <taxon>Bacteria</taxon>
        <taxon>Bacillati</taxon>
        <taxon>Cyanobacteriota</taxon>
        <taxon>Cyanophyceae</taxon>
        <taxon>Synechococcales</taxon>
        <taxon>Prochlorococcaceae</taxon>
        <taxon>Parasynechococcus</taxon>
        <taxon>Parasynechococcus marenigrum</taxon>
    </lineage>
</organism>
<evidence type="ECO:0000256" key="4">
    <source>
        <dbReference type="ARBA" id="ARBA00023015"/>
    </source>
</evidence>
<feature type="binding site" evidence="8">
    <location>
        <position position="98"/>
    </location>
    <ligand>
        <name>Fe cation</name>
        <dbReference type="ChEBI" id="CHEBI:24875"/>
    </ligand>
</feature>
<feature type="binding site" evidence="7">
    <location>
        <position position="149"/>
    </location>
    <ligand>
        <name>Zn(2+)</name>
        <dbReference type="ChEBI" id="CHEBI:29105"/>
    </ligand>
</feature>